<proteinExistence type="predicted"/>
<dbReference type="OrthoDB" id="9803036at2"/>
<dbReference type="Proteomes" id="UP000321261">
    <property type="component" value="Unassembled WGS sequence"/>
</dbReference>
<dbReference type="PANTHER" id="PTHR13061">
    <property type="entry name" value="DYNACTIN SUBUNIT P25"/>
    <property type="match status" value="1"/>
</dbReference>
<dbReference type="AlphaFoldDB" id="A0A561SJ74"/>
<keyword evidence="2" id="KW-1185">Reference proteome</keyword>
<keyword evidence="1" id="KW-0808">Transferase</keyword>
<name>A0A561SJ74_9PSEU</name>
<comment type="caution">
    <text evidence="1">The sequence shown here is derived from an EMBL/GenBank/DDBJ whole genome shotgun (WGS) entry which is preliminary data.</text>
</comment>
<evidence type="ECO:0000313" key="2">
    <source>
        <dbReference type="Proteomes" id="UP000321261"/>
    </source>
</evidence>
<dbReference type="SUPFAM" id="SSF51161">
    <property type="entry name" value="Trimeric LpxA-like enzymes"/>
    <property type="match status" value="1"/>
</dbReference>
<organism evidence="1 2">
    <name type="scientific">Pseudonocardia hierapolitana</name>
    <dbReference type="NCBI Taxonomy" id="1128676"/>
    <lineage>
        <taxon>Bacteria</taxon>
        <taxon>Bacillati</taxon>
        <taxon>Actinomycetota</taxon>
        <taxon>Actinomycetes</taxon>
        <taxon>Pseudonocardiales</taxon>
        <taxon>Pseudonocardiaceae</taxon>
        <taxon>Pseudonocardia</taxon>
    </lineage>
</organism>
<reference evidence="1 2" key="1">
    <citation type="submission" date="2019-06" db="EMBL/GenBank/DDBJ databases">
        <title>Sequencing the genomes of 1000 actinobacteria strains.</title>
        <authorList>
            <person name="Klenk H.-P."/>
        </authorList>
    </citation>
    <scope>NUCLEOTIDE SEQUENCE [LARGE SCALE GENOMIC DNA]</scope>
    <source>
        <strain evidence="1 2">DSM 45671</strain>
    </source>
</reference>
<dbReference type="Gene3D" id="2.160.10.10">
    <property type="entry name" value="Hexapeptide repeat proteins"/>
    <property type="match status" value="1"/>
</dbReference>
<dbReference type="PANTHER" id="PTHR13061:SF29">
    <property type="entry name" value="GAMMA CARBONIC ANHYDRASE-LIKE 1, MITOCHONDRIAL-RELATED"/>
    <property type="match status" value="1"/>
</dbReference>
<gene>
    <name evidence="1" type="ORF">FHX44_11821</name>
</gene>
<accession>A0A561SJ74</accession>
<sequence>MAIVEHYLHPVGSGATFVTHRNRSPRVDESAYIAPTAVLCGDVTVGPHSRVLFGAVIAAEGGSVEIGANCIIMENSVVRGVQRHPVRIGDHVIVGPHTHLTGCVIEGDARIATGAVLFNGARLGARAEVEFGAVVHVNTVVPSGIVVPMGWFAGGDPAELVSPNDWERIRAIMGPLDYPGTVFGVSQPPGSTAMPDIARRYARSLALHRYDDVYDGGQVSSQ</sequence>
<dbReference type="InterPro" id="IPR011004">
    <property type="entry name" value="Trimer_LpxA-like_sf"/>
</dbReference>
<dbReference type="GO" id="GO:0016740">
    <property type="term" value="F:transferase activity"/>
    <property type="evidence" value="ECO:0007669"/>
    <property type="project" value="UniProtKB-KW"/>
</dbReference>
<evidence type="ECO:0000313" key="1">
    <source>
        <dbReference type="EMBL" id="TWF74937.1"/>
    </source>
</evidence>
<dbReference type="InterPro" id="IPR050484">
    <property type="entry name" value="Transf_Hexapept/Carb_Anhydrase"/>
</dbReference>
<dbReference type="EMBL" id="VIWU01000001">
    <property type="protein sequence ID" value="TWF74937.1"/>
    <property type="molecule type" value="Genomic_DNA"/>
</dbReference>
<protein>
    <submittedName>
        <fullName evidence="1">Carbonic anhydrase/acetyltransferase-like protein (Isoleucine patch superfamily)</fullName>
    </submittedName>
</protein>